<dbReference type="Pfam" id="PF12833">
    <property type="entry name" value="HTH_18"/>
    <property type="match status" value="1"/>
</dbReference>
<dbReference type="SMART" id="SM00342">
    <property type="entry name" value="HTH_ARAC"/>
    <property type="match status" value="1"/>
</dbReference>
<evidence type="ECO:0000259" key="4">
    <source>
        <dbReference type="PROSITE" id="PS01124"/>
    </source>
</evidence>
<evidence type="ECO:0000256" key="2">
    <source>
        <dbReference type="ARBA" id="ARBA00023125"/>
    </source>
</evidence>
<comment type="caution">
    <text evidence="5">The sequence shown here is derived from an EMBL/GenBank/DDBJ whole genome shotgun (WGS) entry which is preliminary data.</text>
</comment>
<keyword evidence="3" id="KW-0804">Transcription</keyword>
<dbReference type="SUPFAM" id="SSF46689">
    <property type="entry name" value="Homeodomain-like"/>
    <property type="match status" value="2"/>
</dbReference>
<protein>
    <recommendedName>
        <fullName evidence="4">HTH araC/xylS-type domain-containing protein</fullName>
    </recommendedName>
</protein>
<feature type="domain" description="HTH araC/xylS-type" evidence="4">
    <location>
        <begin position="187"/>
        <end position="286"/>
    </location>
</feature>
<dbReference type="InterPro" id="IPR018062">
    <property type="entry name" value="HTH_AraC-typ_CS"/>
</dbReference>
<dbReference type="GO" id="GO:0043565">
    <property type="term" value="F:sequence-specific DNA binding"/>
    <property type="evidence" value="ECO:0007669"/>
    <property type="project" value="InterPro"/>
</dbReference>
<evidence type="ECO:0000256" key="1">
    <source>
        <dbReference type="ARBA" id="ARBA00023015"/>
    </source>
</evidence>
<accession>A0A0A0D354</accession>
<dbReference type="InterPro" id="IPR018060">
    <property type="entry name" value="HTH_AraC"/>
</dbReference>
<dbReference type="PANTHER" id="PTHR46796">
    <property type="entry name" value="HTH-TYPE TRANSCRIPTIONAL ACTIVATOR RHAS-RELATED"/>
    <property type="match status" value="1"/>
</dbReference>
<dbReference type="OrthoDB" id="9806208at2"/>
<dbReference type="PROSITE" id="PS01124">
    <property type="entry name" value="HTH_ARAC_FAMILY_2"/>
    <property type="match status" value="1"/>
</dbReference>
<dbReference type="EMBL" id="JANX01000218">
    <property type="protein sequence ID" value="KGM33151.1"/>
    <property type="molecule type" value="Genomic_DNA"/>
</dbReference>
<evidence type="ECO:0000313" key="6">
    <source>
        <dbReference type="Proteomes" id="UP000029995"/>
    </source>
</evidence>
<dbReference type="InterPro" id="IPR009057">
    <property type="entry name" value="Homeodomain-like_sf"/>
</dbReference>
<dbReference type="RefSeq" id="WP_034840151.1">
    <property type="nucleotide sequence ID" value="NZ_JANX01000218.1"/>
</dbReference>
<name>A0A0A0D354_9PROT</name>
<dbReference type="AlphaFoldDB" id="A0A0A0D354"/>
<evidence type="ECO:0000256" key="3">
    <source>
        <dbReference type="ARBA" id="ARBA00023163"/>
    </source>
</evidence>
<evidence type="ECO:0000313" key="5">
    <source>
        <dbReference type="EMBL" id="KGM33151.1"/>
    </source>
</evidence>
<dbReference type="GO" id="GO:0003700">
    <property type="term" value="F:DNA-binding transcription factor activity"/>
    <property type="evidence" value="ECO:0007669"/>
    <property type="project" value="InterPro"/>
</dbReference>
<dbReference type="PANTHER" id="PTHR46796:SF6">
    <property type="entry name" value="ARAC SUBFAMILY"/>
    <property type="match status" value="1"/>
</dbReference>
<dbReference type="Gene3D" id="1.10.10.60">
    <property type="entry name" value="Homeodomain-like"/>
    <property type="match status" value="2"/>
</dbReference>
<dbReference type="PRINTS" id="PR00032">
    <property type="entry name" value="HTHARAC"/>
</dbReference>
<keyword evidence="2" id="KW-0238">DNA-binding</keyword>
<sequence>MDGLDPSVFAISRPALHDYAAAARPDIMVECYRSDAGQMESCGALHRLSLNRSGHGRYAFRIGEGPTRRVARPAWTLGVQPAGLPLFVDGDGAEYISIFQPPAAYRRIGQEIGPADFDDSEMLVAADPVTVHIALALAELARQPEATDPLLAEQLGLTFAACTLRLLSRRPAPRPERPDALSPDRLRRVLEHVEDALEDGDLSLAGLAAVARLSPFHFSRAFKAATGRAPHQFVLARRVERAKALLARRELALAEIAYRAGFASQAHFSTAFRRATGTTPARFRADR</sequence>
<dbReference type="Proteomes" id="UP000029995">
    <property type="component" value="Unassembled WGS sequence"/>
</dbReference>
<gene>
    <name evidence="5" type="ORF">P409_17370</name>
</gene>
<dbReference type="InterPro" id="IPR050204">
    <property type="entry name" value="AraC_XylS_family_regulators"/>
</dbReference>
<keyword evidence="1" id="KW-0805">Transcription regulation</keyword>
<dbReference type="PROSITE" id="PS00041">
    <property type="entry name" value="HTH_ARAC_FAMILY_1"/>
    <property type="match status" value="1"/>
</dbReference>
<proteinExistence type="predicted"/>
<organism evidence="5 6">
    <name type="scientific">Inquilinus limosus MP06</name>
    <dbReference type="NCBI Taxonomy" id="1398085"/>
    <lineage>
        <taxon>Bacteria</taxon>
        <taxon>Pseudomonadati</taxon>
        <taxon>Pseudomonadota</taxon>
        <taxon>Alphaproteobacteria</taxon>
        <taxon>Rhodospirillales</taxon>
        <taxon>Rhodospirillaceae</taxon>
        <taxon>Inquilinus</taxon>
    </lineage>
</organism>
<dbReference type="InterPro" id="IPR020449">
    <property type="entry name" value="Tscrpt_reg_AraC-type_HTH"/>
</dbReference>
<reference evidence="5 6" key="1">
    <citation type="submission" date="2014-01" db="EMBL/GenBank/DDBJ databases">
        <title>Genome sequence determination for a cystic fibrosis isolate, Inquilinus limosus.</title>
        <authorList>
            <person name="Pino M."/>
            <person name="Di Conza J."/>
            <person name="Gutkind G."/>
        </authorList>
    </citation>
    <scope>NUCLEOTIDE SEQUENCE [LARGE SCALE GENOMIC DNA]</scope>
    <source>
        <strain evidence="5 6">MP06</strain>
    </source>
</reference>